<dbReference type="RefSeq" id="XP_015081187.2">
    <property type="nucleotide sequence ID" value="XM_015225701.2"/>
</dbReference>
<organism evidence="2 3">
    <name type="scientific">Solanum pennellii</name>
    <name type="common">Tomato</name>
    <name type="synonym">Lycopersicon pennellii</name>
    <dbReference type="NCBI Taxonomy" id="28526"/>
    <lineage>
        <taxon>Eukaryota</taxon>
        <taxon>Viridiplantae</taxon>
        <taxon>Streptophyta</taxon>
        <taxon>Embryophyta</taxon>
        <taxon>Tracheophyta</taxon>
        <taxon>Spermatophyta</taxon>
        <taxon>Magnoliopsida</taxon>
        <taxon>eudicotyledons</taxon>
        <taxon>Gunneridae</taxon>
        <taxon>Pentapetalae</taxon>
        <taxon>asterids</taxon>
        <taxon>lamiids</taxon>
        <taxon>Solanales</taxon>
        <taxon>Solanaceae</taxon>
        <taxon>Solanoideae</taxon>
        <taxon>Solaneae</taxon>
        <taxon>Solanum</taxon>
        <taxon>Solanum subgen. Lycopersicon</taxon>
    </lineage>
</organism>
<keyword evidence="2" id="KW-1185">Reference proteome</keyword>
<keyword evidence="1" id="KW-0812">Transmembrane</keyword>
<keyword evidence="1" id="KW-0472">Membrane</keyword>
<name>A0ABM1H6X2_SOLPN</name>
<dbReference type="Proteomes" id="UP000694930">
    <property type="component" value="Chromosome 7"/>
</dbReference>
<protein>
    <submittedName>
        <fullName evidence="3">Uncharacterized protein LOC107024716</fullName>
    </submittedName>
</protein>
<feature type="transmembrane region" description="Helical" evidence="1">
    <location>
        <begin position="139"/>
        <end position="161"/>
    </location>
</feature>
<accession>A0ABM1H6X2</accession>
<reference evidence="3" key="2">
    <citation type="submission" date="2025-08" db="UniProtKB">
        <authorList>
            <consortium name="RefSeq"/>
        </authorList>
    </citation>
    <scope>IDENTIFICATION</scope>
</reference>
<evidence type="ECO:0000256" key="1">
    <source>
        <dbReference type="SAM" id="Phobius"/>
    </source>
</evidence>
<dbReference type="GeneID" id="107024716"/>
<feature type="transmembrane region" description="Helical" evidence="1">
    <location>
        <begin position="173"/>
        <end position="203"/>
    </location>
</feature>
<feature type="transmembrane region" description="Helical" evidence="1">
    <location>
        <begin position="261"/>
        <end position="283"/>
    </location>
</feature>
<dbReference type="PANTHER" id="PTHR33133">
    <property type="entry name" value="OS08G0107100 PROTEIN-RELATED"/>
    <property type="match status" value="1"/>
</dbReference>
<feature type="transmembrane region" description="Helical" evidence="1">
    <location>
        <begin position="228"/>
        <end position="249"/>
    </location>
</feature>
<proteinExistence type="predicted"/>
<reference evidence="2" key="1">
    <citation type="journal article" date="2014" name="Nat. Genet.">
        <title>The genome of the stress-tolerant wild tomato species Solanum pennellii.</title>
        <authorList>
            <person name="Bolger A."/>
            <person name="Scossa F."/>
            <person name="Bolger M.E."/>
            <person name="Lanz C."/>
            <person name="Maumus F."/>
            <person name="Tohge T."/>
            <person name="Quesneville H."/>
            <person name="Alseekh S."/>
            <person name="Sorensen I."/>
            <person name="Lichtenstein G."/>
            <person name="Fich E.A."/>
            <person name="Conte M."/>
            <person name="Keller H."/>
            <person name="Schneeberger K."/>
            <person name="Schwacke R."/>
            <person name="Ofner I."/>
            <person name="Vrebalov J."/>
            <person name="Xu Y."/>
            <person name="Osorio S."/>
            <person name="Aflitos S.A."/>
            <person name="Schijlen E."/>
            <person name="Jimenez-Gomez J.M."/>
            <person name="Ryngajllo M."/>
            <person name="Kimura S."/>
            <person name="Kumar R."/>
            <person name="Koenig D."/>
            <person name="Headland L.R."/>
            <person name="Maloof J.N."/>
            <person name="Sinha N."/>
            <person name="van Ham R.C."/>
            <person name="Lankhorst R.K."/>
            <person name="Mao L."/>
            <person name="Vogel A."/>
            <person name="Arsova B."/>
            <person name="Panstruga R."/>
            <person name="Fei Z."/>
            <person name="Rose J.K."/>
            <person name="Zamir D."/>
            <person name="Carrari F."/>
            <person name="Giovannoni J.J."/>
            <person name="Weigel D."/>
            <person name="Usadel B."/>
            <person name="Fernie A.R."/>
        </authorList>
    </citation>
    <scope>NUCLEOTIDE SEQUENCE [LARGE SCALE GENOMIC DNA]</scope>
    <source>
        <strain evidence="2">cv. LA0716</strain>
    </source>
</reference>
<feature type="transmembrane region" description="Helical" evidence="1">
    <location>
        <begin position="96"/>
        <end position="119"/>
    </location>
</feature>
<dbReference type="PANTHER" id="PTHR33133:SF1">
    <property type="entry name" value="EXPRESSED PROTEIN-RELATED"/>
    <property type="match status" value="1"/>
</dbReference>
<sequence>MEFFCKFFGFVRILKESIQLIPKNGKIMGLITIFYLLFTSIFFLFFKFTSDSLLRDIFIKESFIPISSINGSSLSNLLSSINKNLKLVLAIDFSLIFSYLFISIFSTNTIILISSISYYNETLNFKDLGIKILKSCKRLIFTMFYTTIIVIGYFFFCFSMATPFLATSNLYDFSMVIIFAIIAYIIYLYLSIVWVMALVVSIVEEGNYGVMALGKARKIIKGNEMKGFILNIVFNLLALIIFWGTQIIIKKWSVNKKNSMFILVSGSCLLKVFELVNYTVLYFNCKKEKGEEEVVELQESIEYSKIYNLPLIIDDIN</sequence>
<gene>
    <name evidence="3" type="primary">LOC107024716</name>
</gene>
<keyword evidence="1" id="KW-1133">Transmembrane helix</keyword>
<evidence type="ECO:0000313" key="3">
    <source>
        <dbReference type="RefSeq" id="XP_015081187.2"/>
    </source>
</evidence>
<evidence type="ECO:0000313" key="2">
    <source>
        <dbReference type="Proteomes" id="UP000694930"/>
    </source>
</evidence>
<feature type="transmembrane region" description="Helical" evidence="1">
    <location>
        <begin position="27"/>
        <end position="46"/>
    </location>
</feature>